<sequence length="165" mass="18980">CYLCPNKYSFDEETYEGGEFELIAKDDGVRYAHGLCAMFVPETEIASSDGSDNDCKIIEKEPIPKFRFETECQICHTKLGACVKCQEEGCTKYFHVSCGDLHGNQLKGIDIAGKIYYVIHCKIHEKTRRIEEDCFRRLIQVTTFDWFGEVDRIFDASALLMQHLK</sequence>
<keyword evidence="3" id="KW-0862">Zinc</keyword>
<protein>
    <submittedName>
        <fullName evidence="5">16546_t:CDS:1</fullName>
    </submittedName>
</protein>
<evidence type="ECO:0000256" key="1">
    <source>
        <dbReference type="ARBA" id="ARBA00022723"/>
    </source>
</evidence>
<organism evidence="5 6">
    <name type="scientific">Acaulospora morrowiae</name>
    <dbReference type="NCBI Taxonomy" id="94023"/>
    <lineage>
        <taxon>Eukaryota</taxon>
        <taxon>Fungi</taxon>
        <taxon>Fungi incertae sedis</taxon>
        <taxon>Mucoromycota</taxon>
        <taxon>Glomeromycotina</taxon>
        <taxon>Glomeromycetes</taxon>
        <taxon>Diversisporales</taxon>
        <taxon>Acaulosporaceae</taxon>
        <taxon>Acaulospora</taxon>
    </lineage>
</organism>
<keyword evidence="2" id="KW-0863">Zinc-finger</keyword>
<feature type="domain" description="PHD-type" evidence="4">
    <location>
        <begin position="1"/>
        <end position="125"/>
    </location>
</feature>
<dbReference type="InterPro" id="IPR050701">
    <property type="entry name" value="Histone_Mod_Regulator"/>
</dbReference>
<dbReference type="PROSITE" id="PS51805">
    <property type="entry name" value="EPHD"/>
    <property type="match status" value="1"/>
</dbReference>
<dbReference type="PANTHER" id="PTHR13793">
    <property type="entry name" value="PHD FINGER PROTEINS"/>
    <property type="match status" value="1"/>
</dbReference>
<dbReference type="GO" id="GO:0006357">
    <property type="term" value="P:regulation of transcription by RNA polymerase II"/>
    <property type="evidence" value="ECO:0007669"/>
    <property type="project" value="TreeGrafter"/>
</dbReference>
<reference evidence="5" key="1">
    <citation type="submission" date="2021-06" db="EMBL/GenBank/DDBJ databases">
        <authorList>
            <person name="Kallberg Y."/>
            <person name="Tangrot J."/>
            <person name="Rosling A."/>
        </authorList>
    </citation>
    <scope>NUCLEOTIDE SEQUENCE</scope>
    <source>
        <strain evidence="5">CL551</strain>
    </source>
</reference>
<comment type="caution">
    <text evidence="5">The sequence shown here is derived from an EMBL/GenBank/DDBJ whole genome shotgun (WGS) entry which is preliminary data.</text>
</comment>
<dbReference type="OrthoDB" id="9547406at2759"/>
<dbReference type="Gene3D" id="3.30.40.10">
    <property type="entry name" value="Zinc/RING finger domain, C3HC4 (zinc finger)"/>
    <property type="match status" value="1"/>
</dbReference>
<dbReference type="InterPro" id="IPR013083">
    <property type="entry name" value="Znf_RING/FYVE/PHD"/>
</dbReference>
<keyword evidence="6" id="KW-1185">Reference proteome</keyword>
<accession>A0A9N9A1X5</accession>
<gene>
    <name evidence="5" type="ORF">AMORRO_LOCUS3976</name>
</gene>
<dbReference type="EMBL" id="CAJVPV010002043">
    <property type="protein sequence ID" value="CAG8516194.1"/>
    <property type="molecule type" value="Genomic_DNA"/>
</dbReference>
<evidence type="ECO:0000256" key="3">
    <source>
        <dbReference type="ARBA" id="ARBA00022833"/>
    </source>
</evidence>
<dbReference type="AlphaFoldDB" id="A0A9N9A1X5"/>
<evidence type="ECO:0000256" key="2">
    <source>
        <dbReference type="ARBA" id="ARBA00022771"/>
    </source>
</evidence>
<dbReference type="GO" id="GO:0008270">
    <property type="term" value="F:zinc ion binding"/>
    <property type="evidence" value="ECO:0007669"/>
    <property type="project" value="UniProtKB-KW"/>
</dbReference>
<dbReference type="InterPro" id="IPR034732">
    <property type="entry name" value="EPHD"/>
</dbReference>
<proteinExistence type="predicted"/>
<feature type="non-terminal residue" evidence="5">
    <location>
        <position position="1"/>
    </location>
</feature>
<dbReference type="Proteomes" id="UP000789342">
    <property type="component" value="Unassembled WGS sequence"/>
</dbReference>
<dbReference type="PANTHER" id="PTHR13793:SF107">
    <property type="entry name" value="BROMODOMAIN-CONTAINING PROTEIN HOMOLOG"/>
    <property type="match status" value="1"/>
</dbReference>
<keyword evidence="1" id="KW-0479">Metal-binding</keyword>
<dbReference type="Pfam" id="PF13832">
    <property type="entry name" value="zf-HC5HC2H_2"/>
    <property type="match status" value="1"/>
</dbReference>
<evidence type="ECO:0000313" key="5">
    <source>
        <dbReference type="EMBL" id="CAG8516194.1"/>
    </source>
</evidence>
<evidence type="ECO:0000313" key="6">
    <source>
        <dbReference type="Proteomes" id="UP000789342"/>
    </source>
</evidence>
<evidence type="ECO:0000259" key="4">
    <source>
        <dbReference type="PROSITE" id="PS51805"/>
    </source>
</evidence>
<name>A0A9N9A1X5_9GLOM</name>